<protein>
    <submittedName>
        <fullName evidence="1">(northern house mosquito) hypothetical protein</fullName>
    </submittedName>
</protein>
<proteinExistence type="predicted"/>
<dbReference type="EMBL" id="HBUE01080135">
    <property type="protein sequence ID" value="CAG6477158.1"/>
    <property type="molecule type" value="Transcribed_RNA"/>
</dbReference>
<organism evidence="1">
    <name type="scientific">Culex pipiens</name>
    <name type="common">House mosquito</name>
    <dbReference type="NCBI Taxonomy" id="7175"/>
    <lineage>
        <taxon>Eukaryota</taxon>
        <taxon>Metazoa</taxon>
        <taxon>Ecdysozoa</taxon>
        <taxon>Arthropoda</taxon>
        <taxon>Hexapoda</taxon>
        <taxon>Insecta</taxon>
        <taxon>Pterygota</taxon>
        <taxon>Neoptera</taxon>
        <taxon>Endopterygota</taxon>
        <taxon>Diptera</taxon>
        <taxon>Nematocera</taxon>
        <taxon>Culicoidea</taxon>
        <taxon>Culicidae</taxon>
        <taxon>Culicinae</taxon>
        <taxon>Culicini</taxon>
        <taxon>Culex</taxon>
        <taxon>Culex</taxon>
    </lineage>
</organism>
<name>A0A8D8BKQ7_CULPI</name>
<accession>A0A8D8BKQ7</accession>
<reference evidence="1" key="1">
    <citation type="submission" date="2021-05" db="EMBL/GenBank/DDBJ databases">
        <authorList>
            <person name="Alioto T."/>
            <person name="Alioto T."/>
            <person name="Gomez Garrido J."/>
        </authorList>
    </citation>
    <scope>NUCLEOTIDE SEQUENCE</scope>
</reference>
<sequence length="106" mass="12075">MYGINGFSCFRYYVFVDGVVVVVEVEVFAVVVVEVVSGCELLLPVFGTCVNVTRNPTLGSVAPDRENMESISELRSRDMLWRHAFEFPPFKRTSFDSIVSFLYEYV</sequence>
<evidence type="ECO:0000313" key="1">
    <source>
        <dbReference type="EMBL" id="CAG6477158.1"/>
    </source>
</evidence>
<dbReference type="AlphaFoldDB" id="A0A8D8BKQ7"/>